<organism evidence="11">
    <name type="scientific">Emiliania huxleyi</name>
    <name type="common">Coccolithophore</name>
    <name type="synonym">Pontosphaera huxleyi</name>
    <dbReference type="NCBI Taxonomy" id="2903"/>
    <lineage>
        <taxon>Eukaryota</taxon>
        <taxon>Haptista</taxon>
        <taxon>Haptophyta</taxon>
        <taxon>Prymnesiophyceae</taxon>
        <taxon>Isochrysidales</taxon>
        <taxon>Noelaerhabdaceae</taxon>
        <taxon>Emiliania</taxon>
    </lineage>
</organism>
<evidence type="ECO:0000256" key="6">
    <source>
        <dbReference type="ARBA" id="ARBA00022884"/>
    </source>
</evidence>
<evidence type="ECO:0000256" key="9">
    <source>
        <dbReference type="PROSITE-ProRule" id="PRU00958"/>
    </source>
</evidence>
<dbReference type="SUPFAM" id="SSF53335">
    <property type="entry name" value="S-adenosyl-L-methionine-dependent methyltransferases"/>
    <property type="match status" value="1"/>
</dbReference>
<evidence type="ECO:0000256" key="5">
    <source>
        <dbReference type="ARBA" id="ARBA00022694"/>
    </source>
</evidence>
<dbReference type="NCBIfam" id="TIGR00308">
    <property type="entry name" value="TRM1"/>
    <property type="match status" value="1"/>
</dbReference>
<feature type="compositionally biased region" description="Low complexity" evidence="10">
    <location>
        <begin position="68"/>
        <end position="118"/>
    </location>
</feature>
<feature type="region of interest" description="Disordered" evidence="10">
    <location>
        <begin position="570"/>
        <end position="647"/>
    </location>
</feature>
<dbReference type="GO" id="GO:0000049">
    <property type="term" value="F:tRNA binding"/>
    <property type="evidence" value="ECO:0007669"/>
    <property type="project" value="UniProtKB-UniRule"/>
</dbReference>
<dbReference type="PANTHER" id="PTHR10631">
    <property type="entry name" value="N 2 ,N 2 -DIMETHYLGUANOSINE TRNA METHYLTRANSFERASE"/>
    <property type="match status" value="1"/>
</dbReference>
<feature type="region of interest" description="Disordered" evidence="10">
    <location>
        <begin position="532"/>
        <end position="558"/>
    </location>
</feature>
<evidence type="ECO:0000256" key="8">
    <source>
        <dbReference type="ARBA" id="ARBA00051897"/>
    </source>
</evidence>
<keyword evidence="5 9" id="KW-0819">tRNA processing</keyword>
<dbReference type="GO" id="GO:0160104">
    <property type="term" value="F:tRNA (guanine(26)-N2)-dimethyltransferase activity"/>
    <property type="evidence" value="ECO:0007669"/>
    <property type="project" value="UniProtKB-UniRule"/>
</dbReference>
<evidence type="ECO:0000256" key="3">
    <source>
        <dbReference type="ARBA" id="ARBA00022679"/>
    </source>
</evidence>
<dbReference type="InterPro" id="IPR029063">
    <property type="entry name" value="SAM-dependent_MTases_sf"/>
</dbReference>
<dbReference type="GO" id="GO:0005634">
    <property type="term" value="C:nucleus"/>
    <property type="evidence" value="ECO:0007669"/>
    <property type="project" value="TreeGrafter"/>
</dbReference>
<evidence type="ECO:0000256" key="4">
    <source>
        <dbReference type="ARBA" id="ARBA00022691"/>
    </source>
</evidence>
<dbReference type="FunFam" id="3.30.56.70:FF:000001">
    <property type="entry name" value="tRNA (guanine(26)-N(2))-dimethyltransferase"/>
    <property type="match status" value="1"/>
</dbReference>
<comment type="catalytic activity">
    <reaction evidence="8 9">
        <text>guanosine(26) in tRNA + 2 S-adenosyl-L-methionine = N(2)-dimethylguanosine(26) in tRNA + 2 S-adenosyl-L-homocysteine + 2 H(+)</text>
        <dbReference type="Rhea" id="RHEA:43140"/>
        <dbReference type="Rhea" id="RHEA-COMP:10359"/>
        <dbReference type="Rhea" id="RHEA-COMP:10360"/>
        <dbReference type="ChEBI" id="CHEBI:15378"/>
        <dbReference type="ChEBI" id="CHEBI:57856"/>
        <dbReference type="ChEBI" id="CHEBI:59789"/>
        <dbReference type="ChEBI" id="CHEBI:74269"/>
        <dbReference type="ChEBI" id="CHEBI:74513"/>
        <dbReference type="EC" id="2.1.1.216"/>
    </reaction>
</comment>
<keyword evidence="1 9" id="KW-0820">tRNA-binding</keyword>
<dbReference type="EMBL" id="HBIR01030794">
    <property type="protein sequence ID" value="CAE0559905.1"/>
    <property type="molecule type" value="Transcribed_RNA"/>
</dbReference>
<dbReference type="PANTHER" id="PTHR10631:SF3">
    <property type="entry name" value="TRNA (GUANINE(26)-N(2))-DIMETHYLTRANSFERASE"/>
    <property type="match status" value="1"/>
</dbReference>
<keyword evidence="2 9" id="KW-0489">Methyltransferase</keyword>
<feature type="compositionally biased region" description="Low complexity" evidence="10">
    <location>
        <begin position="594"/>
        <end position="625"/>
    </location>
</feature>
<keyword evidence="3 9" id="KW-0808">Transferase</keyword>
<accession>A0A6T0DIQ8</accession>
<name>A0A6T0DIQ8_EMIHU</name>
<dbReference type="InterPro" id="IPR042296">
    <property type="entry name" value="tRNA_met_Trm1_C"/>
</dbReference>
<proteinExistence type="inferred from homology"/>
<dbReference type="EC" id="2.1.1.216" evidence="7 9"/>
<dbReference type="PROSITE" id="PS51626">
    <property type="entry name" value="SAM_MT_TRM1"/>
    <property type="match status" value="1"/>
</dbReference>
<dbReference type="AlphaFoldDB" id="A0A6T0DIQ8"/>
<feature type="compositionally biased region" description="Basic and acidic residues" evidence="10">
    <location>
        <begin position="636"/>
        <end position="647"/>
    </location>
</feature>
<dbReference type="Pfam" id="PF02005">
    <property type="entry name" value="TRM"/>
    <property type="match status" value="1"/>
</dbReference>
<dbReference type="GO" id="GO:0002940">
    <property type="term" value="P:tRNA N2-guanine methylation"/>
    <property type="evidence" value="ECO:0007669"/>
    <property type="project" value="TreeGrafter"/>
</dbReference>
<keyword evidence="6 9" id="KW-0694">RNA-binding</keyword>
<dbReference type="Gene3D" id="3.40.50.150">
    <property type="entry name" value="Vaccinia Virus protein VP39"/>
    <property type="match status" value="1"/>
</dbReference>
<sequence length="647" mass="67827">MSDAAEEVQVKEGQATLYFASKKGVFYNPPQIPNRDLSVLALQQFSEMWASQPSKPAADRHRTLRQGSAPAPADAGAPEADVPEAAAAQEPPAPAAGEASETATAEAPASLPASASKPAARRGLRVLDALSASGLRTIRYAKEVSGLREVVANDVDPVAHQTMASNFGRNGLLEGGGEQSCRVTSTVGDAAALLYASRPPAGERFDVVDLDPYGTASPFLDGAVQAVSEGGLLMVTCTDMAVLAGAYPEACFAKYGAWPLKGKHCHEQGLRILLACIDSHAARHGRYITPLLSVHINFYVRVFVRLRSSKAAVKLSATKVSHLYQCARCDSFALQPLARVVDKGTHEKVVAGVGPPVERSCEHCGGVHHVGGPLWTAPMHDHEFVEKLLAKLQDEEGCSNLGSRKRLIGMLTSVAEELPDVPLFTSLSAMCGVMHLPCPQTVGALSALVRQGYRVSRSHTDPSAIKTDAPQRKVWDMLRCWAKRPECEAQKGKKKKEPLSPTSPAAAILAASPEEEADFRPVPEVQRMLSKKDGAGGKVGKFLPNPEQWGPGSRGTSHAAAFGAAEAAAAASNGAVDKRAENQGKRSRKRRAAEAAAAAGEAAAGEAATGEAVAGEAAAGEEAVQGDGGDDGAAEPPRKAPTLDRAV</sequence>
<dbReference type="InterPro" id="IPR002905">
    <property type="entry name" value="Trm1"/>
</dbReference>
<gene>
    <name evidence="11" type="ORF">EHUX00137_LOCUS23860</name>
</gene>
<feature type="region of interest" description="Disordered" evidence="10">
    <location>
        <begin position="50"/>
        <end position="118"/>
    </location>
</feature>
<keyword evidence="4 9" id="KW-0949">S-adenosyl-L-methionine</keyword>
<evidence type="ECO:0000313" key="11">
    <source>
        <dbReference type="EMBL" id="CAE0559905.1"/>
    </source>
</evidence>
<evidence type="ECO:0000256" key="1">
    <source>
        <dbReference type="ARBA" id="ARBA00022555"/>
    </source>
</evidence>
<evidence type="ECO:0000256" key="7">
    <source>
        <dbReference type="ARBA" id="ARBA00039099"/>
    </source>
</evidence>
<protein>
    <recommendedName>
        <fullName evidence="7 9">tRNA (guanine(26)-N(2))-dimethyltransferase</fullName>
        <ecNumber evidence="7 9">2.1.1.216</ecNumber>
    </recommendedName>
</protein>
<reference evidence="11" key="1">
    <citation type="submission" date="2021-01" db="EMBL/GenBank/DDBJ databases">
        <authorList>
            <person name="Corre E."/>
            <person name="Pelletier E."/>
            <person name="Niang G."/>
            <person name="Scheremetjew M."/>
            <person name="Finn R."/>
            <person name="Kale V."/>
            <person name="Holt S."/>
            <person name="Cochrane G."/>
            <person name="Meng A."/>
            <person name="Brown T."/>
            <person name="Cohen L."/>
        </authorList>
    </citation>
    <scope>NUCLEOTIDE SEQUENCE</scope>
    <source>
        <strain evidence="11">379</strain>
    </source>
</reference>
<dbReference type="Gene3D" id="3.30.56.70">
    <property type="entry name" value="N2,N2-dimethylguanosine tRNA methyltransferase, C-terminal domain"/>
    <property type="match status" value="1"/>
</dbReference>
<evidence type="ECO:0000256" key="10">
    <source>
        <dbReference type="SAM" id="MobiDB-lite"/>
    </source>
</evidence>
<evidence type="ECO:0000256" key="2">
    <source>
        <dbReference type="ARBA" id="ARBA00022603"/>
    </source>
</evidence>
<dbReference type="CDD" id="cd02440">
    <property type="entry name" value="AdoMet_MTases"/>
    <property type="match status" value="1"/>
</dbReference>
<comment type="similarity">
    <text evidence="9">Belongs to the class I-like SAM-binding methyltransferase superfamily. Trm1 family.</text>
</comment>